<keyword evidence="2" id="KW-0812">Transmembrane</keyword>
<evidence type="ECO:0000256" key="2">
    <source>
        <dbReference type="SAM" id="Phobius"/>
    </source>
</evidence>
<feature type="transmembrane region" description="Helical" evidence="2">
    <location>
        <begin position="362"/>
        <end position="384"/>
    </location>
</feature>
<dbReference type="Proteomes" id="UP000005239">
    <property type="component" value="Unassembled WGS sequence"/>
</dbReference>
<evidence type="ECO:0000313" key="5">
    <source>
        <dbReference type="Proteomes" id="UP000005239"/>
    </source>
</evidence>
<feature type="transmembrane region" description="Helical" evidence="2">
    <location>
        <begin position="443"/>
        <end position="461"/>
    </location>
</feature>
<reference evidence="5" key="1">
    <citation type="journal article" date="2008" name="Nat. Genet.">
        <title>The Pristionchus pacificus genome provides a unique perspective on nematode lifestyle and parasitism.</title>
        <authorList>
            <person name="Dieterich C."/>
            <person name="Clifton S.W."/>
            <person name="Schuster L.N."/>
            <person name="Chinwalla A."/>
            <person name="Delehaunty K."/>
            <person name="Dinkelacker I."/>
            <person name="Fulton L."/>
            <person name="Fulton R."/>
            <person name="Godfrey J."/>
            <person name="Minx P."/>
            <person name="Mitreva M."/>
            <person name="Roeseler W."/>
            <person name="Tian H."/>
            <person name="Witte H."/>
            <person name="Yang S.P."/>
            <person name="Wilson R.K."/>
            <person name="Sommer R.J."/>
        </authorList>
    </citation>
    <scope>NUCLEOTIDE SEQUENCE [LARGE SCALE GENOMIC DNA]</scope>
    <source>
        <strain evidence="5">PS312</strain>
    </source>
</reference>
<dbReference type="EnsemblMetazoa" id="PPA22104.1">
    <property type="protein sequence ID" value="PPA22104.1"/>
    <property type="gene ID" value="WBGene00111658"/>
</dbReference>
<dbReference type="InterPro" id="IPR053286">
    <property type="entry name" value="Nematode_rcpt-like_srab"/>
</dbReference>
<name>A0A2A6CMC3_PRIPA</name>
<feature type="transmembrane region" description="Helical" evidence="2">
    <location>
        <begin position="482"/>
        <end position="507"/>
    </location>
</feature>
<gene>
    <name evidence="4" type="primary">WBGene00111658</name>
</gene>
<keyword evidence="2" id="KW-0472">Membrane</keyword>
<feature type="chain" id="PRO_5043321512" evidence="3">
    <location>
        <begin position="19"/>
        <end position="812"/>
    </location>
</feature>
<dbReference type="PANTHER" id="PTHR46561">
    <property type="entry name" value="SERPENTINE RECEPTOR, CLASS AB (CLASS A-LIKE)-RELATED"/>
    <property type="match status" value="1"/>
</dbReference>
<feature type="compositionally biased region" description="Polar residues" evidence="1">
    <location>
        <begin position="573"/>
        <end position="583"/>
    </location>
</feature>
<feature type="region of interest" description="Disordered" evidence="1">
    <location>
        <begin position="623"/>
        <end position="657"/>
    </location>
</feature>
<accession>A0A2A6CMC3</accession>
<feature type="region of interest" description="Disordered" evidence="1">
    <location>
        <begin position="562"/>
        <end position="600"/>
    </location>
</feature>
<evidence type="ECO:0000256" key="3">
    <source>
        <dbReference type="SAM" id="SignalP"/>
    </source>
</evidence>
<feature type="signal peptide" evidence="3">
    <location>
        <begin position="1"/>
        <end position="18"/>
    </location>
</feature>
<keyword evidence="2" id="KW-1133">Transmembrane helix</keyword>
<evidence type="ECO:0000313" key="4">
    <source>
        <dbReference type="EnsemblMetazoa" id="PPA22104.1"/>
    </source>
</evidence>
<keyword evidence="3" id="KW-0732">Signal</keyword>
<keyword evidence="5" id="KW-1185">Reference proteome</keyword>
<feature type="region of interest" description="Disordered" evidence="1">
    <location>
        <begin position="511"/>
        <end position="541"/>
    </location>
</feature>
<accession>A0A8R1UE87</accession>
<dbReference type="PANTHER" id="PTHR46561:SF11">
    <property type="entry name" value="SERPENTINE RECEPTOR CLASS ALPHA_BETA-14"/>
    <property type="match status" value="1"/>
</dbReference>
<protein>
    <submittedName>
        <fullName evidence="4">Uncharacterized protein</fullName>
    </submittedName>
</protein>
<dbReference type="AlphaFoldDB" id="A0A2A6CMC3"/>
<feature type="transmembrane region" description="Helical" evidence="2">
    <location>
        <begin position="405"/>
        <end position="423"/>
    </location>
</feature>
<proteinExistence type="predicted"/>
<reference evidence="4" key="2">
    <citation type="submission" date="2022-06" db="UniProtKB">
        <authorList>
            <consortium name="EnsemblMetazoa"/>
        </authorList>
    </citation>
    <scope>IDENTIFICATION</scope>
    <source>
        <strain evidence="4">PS312</strain>
    </source>
</reference>
<sequence>MLRPVVISLLLLAALSDAMVIFNNSAILDEFDFANASVSVTGLCRDLCHVYASIDQQHRGISDKLLIQTAKGFISVSKVADQLDSSTKKKFPLELKNMPTLTITNLNEHHKSGSIILYVVNKNADYFEEAEVYEAAGLDRPKGYARVITILSYEPFTLQESNYMSMGVIAKLAGFDTLDGTECPAVYSLSWLPFPGFQIAVIGPIISLMYDLKQFPYPAGELKATGMFSDTHRMEQNGFLVSAGWHGCNGKPAYQSTLYDNNIEMWHKLVDENTHPQDVTINVQTNARERHAVVVTGSDNQELARYYDNQDSVEIQQFRDYKLTFAFTYTTGTHYLVRYNSTAKPVMNISLCVVFHELSDSFAYHILNLVKVILCSTGAIRITMQWKQYGVRFLVHNNTKVLFRFYYAINILIGTLFASLHLFELARMRFNCFLLDFRFMLLTRGMGIAALYSAHLIILVISFERLYSAFYPAHFEKSSSKLLSVILASIAMKLILLLASLCLVASANMGGPHNSTQPRPRRHLDSSSSSSDSNSDDLRRPGGVVEVVDPIVVVEQSPAAATSQYRQKRSVAPNATQIRNTRQVIVPGPINTSSDSDSDEIDNVAVVNPVVVVEQDLALVPRQKRAAPANTTLPRPRRHLDSSSSSSSSEVSDEFRRPQEIDVINPVVVVEQTPAPLIVGQGAWPAPNAAQIRSRRQVVVPAPLSPIVPIDASSDSDSDDDDDVAVVNPVVVVEEPVLVPRQKRAAPANTTQIRNTRQVLVPVPVAPLDSSESDSDELDNVAVVNPVVVVEQDPALTVIQKRSVPANATQKH</sequence>
<organism evidence="4 5">
    <name type="scientific">Pristionchus pacificus</name>
    <name type="common">Parasitic nematode worm</name>
    <dbReference type="NCBI Taxonomy" id="54126"/>
    <lineage>
        <taxon>Eukaryota</taxon>
        <taxon>Metazoa</taxon>
        <taxon>Ecdysozoa</taxon>
        <taxon>Nematoda</taxon>
        <taxon>Chromadorea</taxon>
        <taxon>Rhabditida</taxon>
        <taxon>Rhabditina</taxon>
        <taxon>Diplogasteromorpha</taxon>
        <taxon>Diplogasteroidea</taxon>
        <taxon>Neodiplogasteridae</taxon>
        <taxon>Pristionchus</taxon>
    </lineage>
</organism>
<evidence type="ECO:0000256" key="1">
    <source>
        <dbReference type="SAM" id="MobiDB-lite"/>
    </source>
</evidence>